<dbReference type="CDD" id="cd13836">
    <property type="entry name" value="IHF_B"/>
    <property type="match status" value="1"/>
</dbReference>
<dbReference type="RefSeq" id="WP_028727705.1">
    <property type="nucleotide sequence ID" value="NZ_AUAE01000018.1"/>
</dbReference>
<dbReference type="HOGENOM" id="CLU_105066_3_3_10"/>
<evidence type="ECO:0000256" key="2">
    <source>
        <dbReference type="ARBA" id="ARBA00023067"/>
    </source>
</evidence>
<gene>
    <name evidence="5" type="ORF">HMPREF1536_01229</name>
</gene>
<keyword evidence="3" id="KW-0238">DNA-binding</keyword>
<dbReference type="SUPFAM" id="SSF47729">
    <property type="entry name" value="IHF-like DNA-binding proteins"/>
    <property type="match status" value="1"/>
</dbReference>
<dbReference type="PROSITE" id="PS00045">
    <property type="entry name" value="HISTONE_LIKE"/>
    <property type="match status" value="1"/>
</dbReference>
<organism evidence="5 6">
    <name type="scientific">Parabacteroides gordonii MS-1 = DSM 23371</name>
    <dbReference type="NCBI Taxonomy" id="1203610"/>
    <lineage>
        <taxon>Bacteria</taxon>
        <taxon>Pseudomonadati</taxon>
        <taxon>Bacteroidota</taxon>
        <taxon>Bacteroidia</taxon>
        <taxon>Bacteroidales</taxon>
        <taxon>Tannerellaceae</taxon>
        <taxon>Parabacteroides</taxon>
    </lineage>
</organism>
<evidence type="ECO:0000313" key="6">
    <source>
        <dbReference type="Proteomes" id="UP000033035"/>
    </source>
</evidence>
<dbReference type="PANTHER" id="PTHR33175:SF3">
    <property type="entry name" value="DNA-BINDING PROTEIN HU-BETA"/>
    <property type="match status" value="1"/>
</dbReference>
<dbReference type="EMBL" id="AQHW01000009">
    <property type="protein sequence ID" value="KKB58354.1"/>
    <property type="molecule type" value="Genomic_DNA"/>
</dbReference>
<keyword evidence="2" id="KW-0226">DNA condensation</keyword>
<comment type="caution">
    <text evidence="5">The sequence shown here is derived from an EMBL/GenBank/DDBJ whole genome shotgun (WGS) entry which is preliminary data.</text>
</comment>
<evidence type="ECO:0000256" key="1">
    <source>
        <dbReference type="ARBA" id="ARBA00010529"/>
    </source>
</evidence>
<dbReference type="GO" id="GO:0005829">
    <property type="term" value="C:cytosol"/>
    <property type="evidence" value="ECO:0007669"/>
    <property type="project" value="TreeGrafter"/>
</dbReference>
<protein>
    <recommendedName>
        <fullName evidence="7">HU family DNA-binding protein</fullName>
    </recommendedName>
</protein>
<evidence type="ECO:0000313" key="5">
    <source>
        <dbReference type="EMBL" id="KKB58354.1"/>
    </source>
</evidence>
<dbReference type="GO" id="GO:0003677">
    <property type="term" value="F:DNA binding"/>
    <property type="evidence" value="ECO:0007669"/>
    <property type="project" value="UniProtKB-KW"/>
</dbReference>
<name>A0A0F5JKW4_9BACT</name>
<dbReference type="PATRIC" id="fig|1203610.3.peg.1254"/>
<dbReference type="Pfam" id="PF00216">
    <property type="entry name" value="Bac_DNA_binding"/>
    <property type="match status" value="1"/>
</dbReference>
<dbReference type="PANTHER" id="PTHR33175">
    <property type="entry name" value="DNA-BINDING PROTEIN HU"/>
    <property type="match status" value="1"/>
</dbReference>
<dbReference type="Proteomes" id="UP000033035">
    <property type="component" value="Unassembled WGS sequence"/>
</dbReference>
<dbReference type="STRING" id="1203610.HMPREF1536_01229"/>
<dbReference type="SMART" id="SM00411">
    <property type="entry name" value="BHL"/>
    <property type="match status" value="1"/>
</dbReference>
<dbReference type="GO" id="GO:0030261">
    <property type="term" value="P:chromosome condensation"/>
    <property type="evidence" value="ECO:0007669"/>
    <property type="project" value="UniProtKB-KW"/>
</dbReference>
<evidence type="ECO:0008006" key="7">
    <source>
        <dbReference type="Google" id="ProtNLM"/>
    </source>
</evidence>
<dbReference type="InterPro" id="IPR010992">
    <property type="entry name" value="IHF-like_DNA-bd_dom_sf"/>
</dbReference>
<dbReference type="AlphaFoldDB" id="A0A0F5JKW4"/>
<dbReference type="InterPro" id="IPR000119">
    <property type="entry name" value="Hist_DNA-bd"/>
</dbReference>
<comment type="similarity">
    <text evidence="1 4">Belongs to the bacterial histone-like protein family.</text>
</comment>
<evidence type="ECO:0000256" key="4">
    <source>
        <dbReference type="RuleBase" id="RU003939"/>
    </source>
</evidence>
<dbReference type="GO" id="GO:0030527">
    <property type="term" value="F:structural constituent of chromatin"/>
    <property type="evidence" value="ECO:0007669"/>
    <property type="project" value="InterPro"/>
</dbReference>
<reference evidence="5 6" key="1">
    <citation type="submission" date="2013-04" db="EMBL/GenBank/DDBJ databases">
        <title>The Genome Sequence of Parabacteroides gordonii DSM 23371.</title>
        <authorList>
            <consortium name="The Broad Institute Genomics Platform"/>
            <person name="Earl A."/>
            <person name="Ward D."/>
            <person name="Feldgarden M."/>
            <person name="Gevers D."/>
            <person name="Martens E."/>
            <person name="Sakamoto M."/>
            <person name="Benno Y."/>
            <person name="Suzuki N."/>
            <person name="Matsunaga N."/>
            <person name="Koshihara K."/>
            <person name="Seki M."/>
            <person name="Komiya H."/>
            <person name="Walker B."/>
            <person name="Young S."/>
            <person name="Zeng Q."/>
            <person name="Gargeya S."/>
            <person name="Fitzgerald M."/>
            <person name="Haas B."/>
            <person name="Abouelleil A."/>
            <person name="Allen A.W."/>
            <person name="Alvarado L."/>
            <person name="Arachchi H.M."/>
            <person name="Berlin A.M."/>
            <person name="Chapman S.B."/>
            <person name="Gainer-Dewar J."/>
            <person name="Goldberg J."/>
            <person name="Griggs A."/>
            <person name="Gujja S."/>
            <person name="Hansen M."/>
            <person name="Howarth C."/>
            <person name="Imamovic A."/>
            <person name="Ireland A."/>
            <person name="Larimer J."/>
            <person name="McCowan C."/>
            <person name="Murphy C."/>
            <person name="Pearson M."/>
            <person name="Poon T.W."/>
            <person name="Priest M."/>
            <person name="Roberts A."/>
            <person name="Saif S."/>
            <person name="Shea T."/>
            <person name="Sisk P."/>
            <person name="Sykes S."/>
            <person name="Wortman J."/>
            <person name="Nusbaum C."/>
            <person name="Birren B."/>
        </authorList>
    </citation>
    <scope>NUCLEOTIDE SEQUENCE [LARGE SCALE GENOMIC DNA]</scope>
    <source>
        <strain evidence="5 6">MS-1</strain>
    </source>
</reference>
<keyword evidence="6" id="KW-1185">Reference proteome</keyword>
<dbReference type="InterPro" id="IPR020816">
    <property type="entry name" value="Histone-like_DNA-bd_CS"/>
</dbReference>
<dbReference type="PRINTS" id="PR01727">
    <property type="entry name" value="DNABINDINGHU"/>
</dbReference>
<dbReference type="Gene3D" id="4.10.520.10">
    <property type="entry name" value="IHF-like DNA-binding proteins"/>
    <property type="match status" value="1"/>
</dbReference>
<sequence>MNRSQLINELAARTEVNKKDITTILDAFTEMVVEQTKAGDRVFIPGFGAFKPRLQTSRPARNPKNGDVIMLTPRTIVHFKCASQLIEQINAAE</sequence>
<evidence type="ECO:0000256" key="3">
    <source>
        <dbReference type="ARBA" id="ARBA00023125"/>
    </source>
</evidence>
<proteinExistence type="inferred from homology"/>
<accession>A0A0F5JKW4</accession>